<evidence type="ECO:0000259" key="1">
    <source>
        <dbReference type="Pfam" id="PF01402"/>
    </source>
</evidence>
<dbReference type="SUPFAM" id="SSF47598">
    <property type="entry name" value="Ribbon-helix-helix"/>
    <property type="match status" value="1"/>
</dbReference>
<dbReference type="InterPro" id="IPR002145">
    <property type="entry name" value="CopG"/>
</dbReference>
<gene>
    <name evidence="3" type="ORF">GCM10007116_20800</name>
    <name evidence="2" type="ORF">HS1genome_1431</name>
</gene>
<feature type="domain" description="Ribbon-helix-helix protein CopG" evidence="1">
    <location>
        <begin position="3"/>
        <end position="40"/>
    </location>
</feature>
<dbReference type="Proteomes" id="UP000616143">
    <property type="component" value="Unassembled WGS sequence"/>
</dbReference>
<sequence length="58" mass="6902">MRVVTFKLEEDLLELLDRYAIKHGYNRSEVIRRALESLVKDDLNKETVPFARVEKIKI</sequence>
<dbReference type="KEGG" id="sacd:HS1genome_1431"/>
<proteinExistence type="predicted"/>
<evidence type="ECO:0000313" key="4">
    <source>
        <dbReference type="Proteomes" id="UP000276741"/>
    </source>
</evidence>
<dbReference type="GO" id="GO:0006355">
    <property type="term" value="P:regulation of DNA-templated transcription"/>
    <property type="evidence" value="ECO:0007669"/>
    <property type="project" value="InterPro"/>
</dbReference>
<dbReference type="Pfam" id="PF01402">
    <property type="entry name" value="RHH_1"/>
    <property type="match status" value="1"/>
</dbReference>
<dbReference type="AlphaFoldDB" id="A0A348B4E0"/>
<dbReference type="OrthoDB" id="40286at2157"/>
<reference evidence="2" key="3">
    <citation type="journal article" date="2019" name="BMC Res. Notes">
        <title>Complete genome sequence of the Sulfodiicoccus acidiphilus strain HS-1T, the first crenarchaeon that lacks polB3, isolated from an acidic hot spring in Ohwaku-dani, Hakone, Japan.</title>
        <authorList>
            <person name="Sakai H.D."/>
            <person name="Kurosawa N."/>
        </authorList>
    </citation>
    <scope>NUCLEOTIDE SEQUENCE</scope>
    <source>
        <strain evidence="2">HS-1</strain>
    </source>
</reference>
<keyword evidence="4" id="KW-1185">Reference proteome</keyword>
<evidence type="ECO:0000313" key="3">
    <source>
        <dbReference type="EMBL" id="GGU03845.1"/>
    </source>
</evidence>
<reference evidence="3" key="4">
    <citation type="submission" date="2020-09" db="EMBL/GenBank/DDBJ databases">
        <authorList>
            <person name="Sun Q."/>
            <person name="Ohkuma M."/>
        </authorList>
    </citation>
    <scope>NUCLEOTIDE SEQUENCE</scope>
    <source>
        <strain evidence="3">JCM 31740</strain>
    </source>
</reference>
<name>A0A348B4E0_9CREN</name>
<reference evidence="3" key="1">
    <citation type="journal article" date="2014" name="Int. J. Syst. Evol. Microbiol.">
        <title>Complete genome sequence of Corynebacterium casei LMG S-19264T (=DSM 44701T), isolated from a smear-ripened cheese.</title>
        <authorList>
            <consortium name="US DOE Joint Genome Institute (JGI-PGF)"/>
            <person name="Walter F."/>
            <person name="Albersmeier A."/>
            <person name="Kalinowski J."/>
            <person name="Ruckert C."/>
        </authorList>
    </citation>
    <scope>NUCLEOTIDE SEQUENCE</scope>
    <source>
        <strain evidence="3">JCM 31740</strain>
    </source>
</reference>
<dbReference type="InterPro" id="IPR013321">
    <property type="entry name" value="Arc_rbn_hlx_hlx"/>
</dbReference>
<dbReference type="EMBL" id="BMQS01000027">
    <property type="protein sequence ID" value="GGU03845.1"/>
    <property type="molecule type" value="Genomic_DNA"/>
</dbReference>
<dbReference type="GeneID" id="38666943"/>
<evidence type="ECO:0000313" key="2">
    <source>
        <dbReference type="EMBL" id="BBD73042.1"/>
    </source>
</evidence>
<dbReference type="EMBL" id="AP018553">
    <property type="protein sequence ID" value="BBD73042.1"/>
    <property type="molecule type" value="Genomic_DNA"/>
</dbReference>
<dbReference type="Gene3D" id="1.10.1220.10">
    <property type="entry name" value="Met repressor-like"/>
    <property type="match status" value="1"/>
</dbReference>
<dbReference type="InterPro" id="IPR010985">
    <property type="entry name" value="Ribbon_hlx_hlx"/>
</dbReference>
<organism evidence="2 4">
    <name type="scientific">Sulfodiicoccus acidiphilus</name>
    <dbReference type="NCBI Taxonomy" id="1670455"/>
    <lineage>
        <taxon>Archaea</taxon>
        <taxon>Thermoproteota</taxon>
        <taxon>Thermoprotei</taxon>
        <taxon>Sulfolobales</taxon>
        <taxon>Sulfolobaceae</taxon>
        <taxon>Sulfodiicoccus</taxon>
    </lineage>
</organism>
<dbReference type="Proteomes" id="UP000276741">
    <property type="component" value="Chromosome"/>
</dbReference>
<accession>A0A348B4E0</accession>
<protein>
    <submittedName>
        <fullName evidence="2">CopG family transcriptional regulator</fullName>
    </submittedName>
</protein>
<reference evidence="4" key="2">
    <citation type="submission" date="2018-04" db="EMBL/GenBank/DDBJ databases">
        <title>Complete genome sequence of Sulfodiicoccus acidiphilus strain HS-1.</title>
        <authorList>
            <person name="Sakai H.D."/>
            <person name="Kurosawa N."/>
        </authorList>
    </citation>
    <scope>NUCLEOTIDE SEQUENCE [LARGE SCALE GENOMIC DNA]</scope>
    <source>
        <strain evidence="4">HS-1</strain>
    </source>
</reference>
<dbReference type="RefSeq" id="WP_126450211.1">
    <property type="nucleotide sequence ID" value="NZ_AP018553.1"/>
</dbReference>